<name>A1ZLC6_MICM2</name>
<feature type="transmembrane region" description="Helical" evidence="6">
    <location>
        <begin position="760"/>
        <end position="781"/>
    </location>
</feature>
<comment type="subcellular location">
    <subcellularLocation>
        <location evidence="1">Cell membrane</location>
        <topology evidence="1">Multi-pass membrane protein</topology>
    </subcellularLocation>
</comment>
<dbReference type="InterPro" id="IPR025857">
    <property type="entry name" value="MacB_PCD"/>
</dbReference>
<protein>
    <submittedName>
        <fullName evidence="9">Putative ABC transporter permease</fullName>
    </submittedName>
</protein>
<dbReference type="eggNOG" id="COG0577">
    <property type="taxonomic scope" value="Bacteria"/>
</dbReference>
<dbReference type="Pfam" id="PF12704">
    <property type="entry name" value="MacB_PCD"/>
    <property type="match status" value="2"/>
</dbReference>
<feature type="domain" description="MacB-like periplasmic core" evidence="8">
    <location>
        <begin position="441"/>
        <end position="641"/>
    </location>
</feature>
<dbReference type="PANTHER" id="PTHR30572:SF18">
    <property type="entry name" value="ABC-TYPE MACROLIDE FAMILY EXPORT SYSTEM PERMEASE COMPONENT 2"/>
    <property type="match status" value="1"/>
</dbReference>
<feature type="domain" description="MacB-like periplasmic core" evidence="8">
    <location>
        <begin position="20"/>
        <end position="240"/>
    </location>
</feature>
<keyword evidence="10" id="KW-1185">Reference proteome</keyword>
<feature type="transmembrane region" description="Helical" evidence="6">
    <location>
        <begin position="424"/>
        <end position="447"/>
    </location>
</feature>
<dbReference type="PROSITE" id="PS51257">
    <property type="entry name" value="PROKAR_LIPOPROTEIN"/>
    <property type="match status" value="1"/>
</dbReference>
<keyword evidence="3 6" id="KW-0812">Transmembrane</keyword>
<dbReference type="GO" id="GO:0005886">
    <property type="term" value="C:plasma membrane"/>
    <property type="evidence" value="ECO:0007669"/>
    <property type="project" value="UniProtKB-SubCell"/>
</dbReference>
<evidence type="ECO:0000256" key="5">
    <source>
        <dbReference type="ARBA" id="ARBA00023136"/>
    </source>
</evidence>
<evidence type="ECO:0000313" key="10">
    <source>
        <dbReference type="Proteomes" id="UP000004095"/>
    </source>
</evidence>
<feature type="transmembrane region" description="Helical" evidence="6">
    <location>
        <begin position="382"/>
        <end position="403"/>
    </location>
</feature>
<dbReference type="InterPro" id="IPR050250">
    <property type="entry name" value="Macrolide_Exporter_MacB"/>
</dbReference>
<feature type="transmembrane region" description="Helical" evidence="6">
    <location>
        <begin position="284"/>
        <end position="305"/>
    </location>
</feature>
<keyword evidence="2" id="KW-1003">Cell membrane</keyword>
<feature type="transmembrane region" description="Helical" evidence="6">
    <location>
        <begin position="332"/>
        <end position="362"/>
    </location>
</feature>
<evidence type="ECO:0000259" key="7">
    <source>
        <dbReference type="Pfam" id="PF02687"/>
    </source>
</evidence>
<evidence type="ECO:0000256" key="2">
    <source>
        <dbReference type="ARBA" id="ARBA00022475"/>
    </source>
</evidence>
<accession>A1ZLC6</accession>
<dbReference type="Pfam" id="PF02687">
    <property type="entry name" value="FtsX"/>
    <property type="match status" value="2"/>
</dbReference>
<organism evidence="9 10">
    <name type="scientific">Microscilla marina ATCC 23134</name>
    <dbReference type="NCBI Taxonomy" id="313606"/>
    <lineage>
        <taxon>Bacteria</taxon>
        <taxon>Pseudomonadati</taxon>
        <taxon>Bacteroidota</taxon>
        <taxon>Cytophagia</taxon>
        <taxon>Cytophagales</taxon>
        <taxon>Microscillaceae</taxon>
        <taxon>Microscilla</taxon>
    </lineage>
</organism>
<sequence length="800" mass="89767">MFISYLKTALRNLWRNKLHSAINLLGLTLGISCSFILWLYIQDELKYDTTFPKAQRIYRVVERNQTANQTTRWLAYTSSALAKPAQSSFPEIEEVVQFVAGGQAVIKIGNQTFNDRLFQIATPNVLKVFDLEMLAGNAQTALTKPHLVVLTKSAALRLFGTVNAVGKTMEFNRFKKKITVSGVIKDLPQNTHVRFSMLFSLPLNQPRWRKYLKQWQNRAAITYMLLKPHTNVQTLSQKLSTLAIAKGGNSWKTRSLFLQPLTEVHFNSTHIEVGFATTNKGNIFYVYAFTAVALFVLIIASINYINLTTAKSVYRAKEIGVRKVMGAYRQQLIVQFLIESSIVALLAFIMSVGVIEAILPYFNELAHKNFEIGWHSAAASLGQLFLITLAVGLLAGIYPALILSGYQPVYVLKSQVKTSPRGLLLRKVLVVGQFALSMLMVIATLIVHKQLDYVQNKKMGFNKEQLMVIDINSAKTRQSFRAIKQELLKHPTIQKVSATSRVPGDWKEITLLPVLGKGQTVNEAQQSFLVGADQDFLSTFDIQLVAGANFGGNDKTDSSKVLINQLAAKQFKLGVGDYVRSADTSRRFKAKVIGIVKDFHLQSLHNKMAPLIIAHWNNPVRRLDYFSIKVHSQDMAQVVAYAKKVNDKFDADTPLEYHFLDEQMKHFYHKEALTGQIFNIAAIITILIASMGLFGLATFTVQKRSKEIAIRKVLGASSAQLFALLVKGYIKQILLSFVVAFPVGYYVMRHWLDGFAYRTSIGLMVFVWAGSIALLITLFTIGYQTLAATQNNPVRSLRNE</sequence>
<dbReference type="PANTHER" id="PTHR30572">
    <property type="entry name" value="MEMBRANE COMPONENT OF TRANSPORTER-RELATED"/>
    <property type="match status" value="1"/>
</dbReference>
<dbReference type="GO" id="GO:0022857">
    <property type="term" value="F:transmembrane transporter activity"/>
    <property type="evidence" value="ECO:0007669"/>
    <property type="project" value="TreeGrafter"/>
</dbReference>
<evidence type="ECO:0000259" key="8">
    <source>
        <dbReference type="Pfam" id="PF12704"/>
    </source>
</evidence>
<dbReference type="RefSeq" id="WP_002697391.1">
    <property type="nucleotide sequence ID" value="NZ_AAWS01000014.1"/>
</dbReference>
<evidence type="ECO:0000256" key="4">
    <source>
        <dbReference type="ARBA" id="ARBA00022989"/>
    </source>
</evidence>
<dbReference type="AlphaFoldDB" id="A1ZLC6"/>
<keyword evidence="4 6" id="KW-1133">Transmembrane helix</keyword>
<evidence type="ECO:0000313" key="9">
    <source>
        <dbReference type="EMBL" id="EAY28680.1"/>
    </source>
</evidence>
<dbReference type="Proteomes" id="UP000004095">
    <property type="component" value="Unassembled WGS sequence"/>
</dbReference>
<evidence type="ECO:0000256" key="1">
    <source>
        <dbReference type="ARBA" id="ARBA00004651"/>
    </source>
</evidence>
<evidence type="ECO:0000256" key="3">
    <source>
        <dbReference type="ARBA" id="ARBA00022692"/>
    </source>
</evidence>
<dbReference type="InterPro" id="IPR003838">
    <property type="entry name" value="ABC3_permease_C"/>
</dbReference>
<reference evidence="9 10" key="1">
    <citation type="submission" date="2007-01" db="EMBL/GenBank/DDBJ databases">
        <authorList>
            <person name="Haygood M."/>
            <person name="Podell S."/>
            <person name="Anderson C."/>
            <person name="Hopkinson B."/>
            <person name="Roe K."/>
            <person name="Barbeau K."/>
            <person name="Gaasterland T."/>
            <person name="Ferriera S."/>
            <person name="Johnson J."/>
            <person name="Kravitz S."/>
            <person name="Beeson K."/>
            <person name="Sutton G."/>
            <person name="Rogers Y.-H."/>
            <person name="Friedman R."/>
            <person name="Frazier M."/>
            <person name="Venter J.C."/>
        </authorList>
    </citation>
    <scope>NUCLEOTIDE SEQUENCE [LARGE SCALE GENOMIC DNA]</scope>
    <source>
        <strain evidence="9 10">ATCC 23134</strain>
    </source>
</reference>
<comment type="caution">
    <text evidence="9">The sequence shown here is derived from an EMBL/GenBank/DDBJ whole genome shotgun (WGS) entry which is preliminary data.</text>
</comment>
<feature type="transmembrane region" description="Helical" evidence="6">
    <location>
        <begin position="721"/>
        <end position="748"/>
    </location>
</feature>
<feature type="transmembrane region" description="Helical" evidence="6">
    <location>
        <begin position="677"/>
        <end position="701"/>
    </location>
</feature>
<feature type="domain" description="ABC3 transporter permease C-terminal" evidence="7">
    <location>
        <begin position="679"/>
        <end position="793"/>
    </location>
</feature>
<gene>
    <name evidence="9" type="ORF">M23134_07778</name>
</gene>
<keyword evidence="5 6" id="KW-0472">Membrane</keyword>
<dbReference type="EMBL" id="AAWS01000014">
    <property type="protein sequence ID" value="EAY28680.1"/>
    <property type="molecule type" value="Genomic_DNA"/>
</dbReference>
<feature type="domain" description="ABC3 transporter permease C-terminal" evidence="7">
    <location>
        <begin position="292"/>
        <end position="407"/>
    </location>
</feature>
<proteinExistence type="predicted"/>
<evidence type="ECO:0000256" key="6">
    <source>
        <dbReference type="SAM" id="Phobius"/>
    </source>
</evidence>
<feature type="transmembrane region" description="Helical" evidence="6">
    <location>
        <begin position="21"/>
        <end position="41"/>
    </location>
</feature>
<dbReference type="OrthoDB" id="5933722at2"/>